<dbReference type="PRINTS" id="PR00083">
    <property type="entry name" value="HOLDHDRGNASE"/>
</dbReference>
<dbReference type="InterPro" id="IPR022695">
    <property type="entry name" value="Histidinol_DH_monofunct"/>
</dbReference>
<comment type="similarity">
    <text evidence="2 6 7">Belongs to the histidinol dehydrogenase family.</text>
</comment>
<name>A0ABS2MW98_9BACI</name>
<dbReference type="InterPro" id="IPR016161">
    <property type="entry name" value="Ald_DH/histidinol_DH"/>
</dbReference>
<keyword evidence="9" id="KW-1185">Reference proteome</keyword>
<reference evidence="8 9" key="1">
    <citation type="submission" date="2021-01" db="EMBL/GenBank/DDBJ databases">
        <title>Genomic Encyclopedia of Type Strains, Phase IV (KMG-IV): sequencing the most valuable type-strain genomes for metagenomic binning, comparative biology and taxonomic classification.</title>
        <authorList>
            <person name="Goeker M."/>
        </authorList>
    </citation>
    <scope>NUCLEOTIDE SEQUENCE [LARGE SCALE GENOMIC DNA]</scope>
    <source>
        <strain evidence="8 9">DSM 23711</strain>
    </source>
</reference>
<keyword evidence="3" id="KW-0479">Metal-binding</keyword>
<dbReference type="Pfam" id="PF00815">
    <property type="entry name" value="Histidinol_dh"/>
    <property type="match status" value="1"/>
</dbReference>
<dbReference type="EC" id="1.1.1.308" evidence="8"/>
<dbReference type="RefSeq" id="WP_204497598.1">
    <property type="nucleotide sequence ID" value="NZ_JAFBDR010000002.1"/>
</dbReference>
<dbReference type="PIRSF" id="PIRSF000099">
    <property type="entry name" value="Histidinol_dh"/>
    <property type="match status" value="1"/>
</dbReference>
<dbReference type="PANTHER" id="PTHR21256:SF14">
    <property type="entry name" value="HISTIDINOL DEHYDROGENASE"/>
    <property type="match status" value="1"/>
</dbReference>
<keyword evidence="4" id="KW-0862">Zinc</keyword>
<dbReference type="Gene3D" id="3.40.50.1980">
    <property type="entry name" value="Nitrogenase molybdenum iron protein domain"/>
    <property type="match status" value="2"/>
</dbReference>
<organism evidence="8 9">
    <name type="scientific">Aquibacillus albus</name>
    <dbReference type="NCBI Taxonomy" id="1168171"/>
    <lineage>
        <taxon>Bacteria</taxon>
        <taxon>Bacillati</taxon>
        <taxon>Bacillota</taxon>
        <taxon>Bacilli</taxon>
        <taxon>Bacillales</taxon>
        <taxon>Bacillaceae</taxon>
        <taxon>Aquibacillus</taxon>
    </lineage>
</organism>
<comment type="cofactor">
    <cofactor evidence="1">
        <name>Zn(2+)</name>
        <dbReference type="ChEBI" id="CHEBI:29105"/>
    </cofactor>
</comment>
<evidence type="ECO:0000256" key="5">
    <source>
        <dbReference type="ARBA" id="ARBA00023002"/>
    </source>
</evidence>
<evidence type="ECO:0000256" key="6">
    <source>
        <dbReference type="PIRNR" id="PIRNR000099"/>
    </source>
</evidence>
<evidence type="ECO:0000313" key="9">
    <source>
        <dbReference type="Proteomes" id="UP001296943"/>
    </source>
</evidence>
<evidence type="ECO:0000313" key="8">
    <source>
        <dbReference type="EMBL" id="MBM7570171.1"/>
    </source>
</evidence>
<keyword evidence="5 6" id="KW-0560">Oxidoreductase</keyword>
<dbReference type="PANTHER" id="PTHR21256">
    <property type="entry name" value="HISTIDINOL DEHYDROGENASE HDH"/>
    <property type="match status" value="1"/>
</dbReference>
<dbReference type="InterPro" id="IPR001692">
    <property type="entry name" value="Histidinol_DH_CS"/>
</dbReference>
<proteinExistence type="inferred from homology"/>
<dbReference type="NCBIfam" id="TIGR00069">
    <property type="entry name" value="hisD"/>
    <property type="match status" value="1"/>
</dbReference>
<accession>A0ABS2MW98</accession>
<dbReference type="EMBL" id="JAFBDR010000002">
    <property type="protein sequence ID" value="MBM7570171.1"/>
    <property type="molecule type" value="Genomic_DNA"/>
</dbReference>
<evidence type="ECO:0000256" key="3">
    <source>
        <dbReference type="ARBA" id="ARBA00022723"/>
    </source>
</evidence>
<evidence type="ECO:0000256" key="2">
    <source>
        <dbReference type="ARBA" id="ARBA00010178"/>
    </source>
</evidence>
<evidence type="ECO:0000256" key="1">
    <source>
        <dbReference type="ARBA" id="ARBA00001947"/>
    </source>
</evidence>
<evidence type="ECO:0000256" key="4">
    <source>
        <dbReference type="ARBA" id="ARBA00022833"/>
    </source>
</evidence>
<dbReference type="PROSITE" id="PS00611">
    <property type="entry name" value="HISOL_DEHYDROGENASE"/>
    <property type="match status" value="1"/>
</dbReference>
<dbReference type="Gene3D" id="1.20.5.1300">
    <property type="match status" value="1"/>
</dbReference>
<dbReference type="InterPro" id="IPR012131">
    <property type="entry name" value="Hstdl_DH"/>
</dbReference>
<gene>
    <name evidence="8" type="ORF">JOC48_000649</name>
</gene>
<dbReference type="EC" id="1.1.1.23" evidence="8"/>
<protein>
    <submittedName>
        <fullName evidence="8">Histidinol dehydrogenase/sulfopropanediol 3-dehydrogenase</fullName>
        <ecNumber evidence="8">1.1.1.23</ecNumber>
        <ecNumber evidence="8">1.1.1.308</ecNumber>
    </submittedName>
</protein>
<dbReference type="GO" id="GO:0004399">
    <property type="term" value="F:histidinol dehydrogenase activity"/>
    <property type="evidence" value="ECO:0007669"/>
    <property type="project" value="UniProtKB-EC"/>
</dbReference>
<dbReference type="SUPFAM" id="SSF53720">
    <property type="entry name" value="ALDH-like"/>
    <property type="match status" value="1"/>
</dbReference>
<comment type="caution">
    <text evidence="8">The sequence shown here is derived from an EMBL/GenBank/DDBJ whole genome shotgun (WGS) entry which is preliminary data.</text>
</comment>
<sequence length="437" mass="47708">MIEFLKEEQKQAIESESSKLQNTVSSIIEEVKNDGDLALRAYSAKFDQVELEDLKVSNDAILHAKKQLPLSLIEDIQFSIERIKAFAEAQRRTLTEFEQEMDPGVHLGQKVIPIESVGAYVPGGRYPLLSSAQMAIIPAKIAEVKNIRVCTPPTKAGTIHPAVLYAAHLSGADEIFPVGGAQAIAALAYGTETIQPVNKITGPGNRFVTEAKRQVHGVVGIDLLAGPSEVLVVADETAKTAYVAADLLAQSEHDVHTQAILVTTSREFAFAVMKEVENQLQTLSTAELARASWEKRGQVIVTDTLDEAIQVTNDLASEHLHVQIKDAPQHIDKFTNYGSLFLGENSSVVYADKVSGTNHILPTNQAAKFTGGVWVGTFLKVVTYQRIEKKGVQTIAPHCVRQSHREGLIGHLRSANIRLEGKLDADMEELLALENNN</sequence>
<dbReference type="CDD" id="cd06572">
    <property type="entry name" value="Histidinol_dh"/>
    <property type="match status" value="1"/>
</dbReference>
<evidence type="ECO:0000256" key="7">
    <source>
        <dbReference type="RuleBase" id="RU004175"/>
    </source>
</evidence>
<dbReference type="Proteomes" id="UP001296943">
    <property type="component" value="Unassembled WGS sequence"/>
</dbReference>